<dbReference type="InterPro" id="IPR027417">
    <property type="entry name" value="P-loop_NTPase"/>
</dbReference>
<dbReference type="Gene3D" id="3.40.50.300">
    <property type="entry name" value="P-loop containing nucleotide triphosphate hydrolases"/>
    <property type="match status" value="1"/>
</dbReference>
<reference evidence="2" key="1">
    <citation type="submission" date="2020-11" db="EMBL/GenBank/DDBJ databases">
        <authorList>
            <consortium name="DOE Joint Genome Institute"/>
            <person name="Ahrendt S."/>
            <person name="Riley R."/>
            <person name="Andreopoulos W."/>
            <person name="Labutti K."/>
            <person name="Pangilinan J."/>
            <person name="Ruiz-Duenas F.J."/>
            <person name="Barrasa J.M."/>
            <person name="Sanchez-Garcia M."/>
            <person name="Camarero S."/>
            <person name="Miyauchi S."/>
            <person name="Serrano A."/>
            <person name="Linde D."/>
            <person name="Babiker R."/>
            <person name="Drula E."/>
            <person name="Ayuso-Fernandez I."/>
            <person name="Pacheco R."/>
            <person name="Padilla G."/>
            <person name="Ferreira P."/>
            <person name="Barriuso J."/>
            <person name="Kellner H."/>
            <person name="Castanera R."/>
            <person name="Alfaro M."/>
            <person name="Ramirez L."/>
            <person name="Pisabarro A.G."/>
            <person name="Kuo A."/>
            <person name="Tritt A."/>
            <person name="Lipzen A."/>
            <person name="He G."/>
            <person name="Yan M."/>
            <person name="Ng V."/>
            <person name="Cullen D."/>
            <person name="Martin F."/>
            <person name="Rosso M.-N."/>
            <person name="Henrissat B."/>
            <person name="Hibbett D."/>
            <person name="Martinez A.T."/>
            <person name="Grigoriev I.V."/>
        </authorList>
    </citation>
    <scope>NUCLEOTIDE SEQUENCE</scope>
    <source>
        <strain evidence="2">MF-IS2</strain>
    </source>
</reference>
<sequence length="82" mass="8847">LKDPSATWTSDAQRDAVLATASRCNDVVAILPTGGGKTMVPLISALLHPHSVSIFVLPFVSLVHDYERRLDSYGIGYTVFTS</sequence>
<gene>
    <name evidence="2" type="ORF">P691DRAFT_640134</name>
</gene>
<evidence type="ECO:0000313" key="3">
    <source>
        <dbReference type="Proteomes" id="UP000807342"/>
    </source>
</evidence>
<protein>
    <recommendedName>
        <fullName evidence="1">DEAD/DEAH-box helicase domain-containing protein</fullName>
    </recommendedName>
</protein>
<organism evidence="2 3">
    <name type="scientific">Macrolepiota fuliginosa MF-IS2</name>
    <dbReference type="NCBI Taxonomy" id="1400762"/>
    <lineage>
        <taxon>Eukaryota</taxon>
        <taxon>Fungi</taxon>
        <taxon>Dikarya</taxon>
        <taxon>Basidiomycota</taxon>
        <taxon>Agaricomycotina</taxon>
        <taxon>Agaricomycetes</taxon>
        <taxon>Agaricomycetidae</taxon>
        <taxon>Agaricales</taxon>
        <taxon>Agaricineae</taxon>
        <taxon>Agaricaceae</taxon>
        <taxon>Macrolepiota</taxon>
    </lineage>
</organism>
<keyword evidence="3" id="KW-1185">Reference proteome</keyword>
<evidence type="ECO:0000313" key="2">
    <source>
        <dbReference type="EMBL" id="KAF9439426.1"/>
    </source>
</evidence>
<dbReference type="GO" id="GO:0003676">
    <property type="term" value="F:nucleic acid binding"/>
    <property type="evidence" value="ECO:0007669"/>
    <property type="project" value="InterPro"/>
</dbReference>
<dbReference type="SUPFAM" id="SSF52540">
    <property type="entry name" value="P-loop containing nucleoside triphosphate hydrolases"/>
    <property type="match status" value="1"/>
</dbReference>
<evidence type="ECO:0000259" key="1">
    <source>
        <dbReference type="Pfam" id="PF00270"/>
    </source>
</evidence>
<feature type="domain" description="DEAD/DEAH-box helicase" evidence="1">
    <location>
        <begin position="12"/>
        <end position="75"/>
    </location>
</feature>
<dbReference type="AlphaFoldDB" id="A0A9P5WY19"/>
<proteinExistence type="predicted"/>
<dbReference type="Pfam" id="PF00270">
    <property type="entry name" value="DEAD"/>
    <property type="match status" value="1"/>
</dbReference>
<accession>A0A9P5WY19</accession>
<dbReference type="OrthoDB" id="3151137at2759"/>
<name>A0A9P5WY19_9AGAR</name>
<dbReference type="GO" id="GO:0005524">
    <property type="term" value="F:ATP binding"/>
    <property type="evidence" value="ECO:0007669"/>
    <property type="project" value="InterPro"/>
</dbReference>
<feature type="non-terminal residue" evidence="2">
    <location>
        <position position="82"/>
    </location>
</feature>
<comment type="caution">
    <text evidence="2">The sequence shown here is derived from an EMBL/GenBank/DDBJ whole genome shotgun (WGS) entry which is preliminary data.</text>
</comment>
<dbReference type="EMBL" id="MU154351">
    <property type="protein sequence ID" value="KAF9439426.1"/>
    <property type="molecule type" value="Genomic_DNA"/>
</dbReference>
<dbReference type="Proteomes" id="UP000807342">
    <property type="component" value="Unassembled WGS sequence"/>
</dbReference>
<dbReference type="InterPro" id="IPR011545">
    <property type="entry name" value="DEAD/DEAH_box_helicase_dom"/>
</dbReference>
<feature type="non-terminal residue" evidence="2">
    <location>
        <position position="1"/>
    </location>
</feature>